<dbReference type="EMBL" id="BAAAZK010000002">
    <property type="protein sequence ID" value="GAA4171663.1"/>
    <property type="molecule type" value="Genomic_DNA"/>
</dbReference>
<evidence type="ECO:0000313" key="2">
    <source>
        <dbReference type="Proteomes" id="UP001500167"/>
    </source>
</evidence>
<evidence type="ECO:0000313" key="1">
    <source>
        <dbReference type="EMBL" id="GAA4171663.1"/>
    </source>
</evidence>
<name>A0ABP7ZVT4_9SPHI</name>
<accession>A0ABP7ZVT4</accession>
<keyword evidence="2" id="KW-1185">Reference proteome</keyword>
<dbReference type="Proteomes" id="UP001500167">
    <property type="component" value="Unassembled WGS sequence"/>
</dbReference>
<reference evidence="2" key="1">
    <citation type="journal article" date="2019" name="Int. J. Syst. Evol. Microbiol.">
        <title>The Global Catalogue of Microorganisms (GCM) 10K type strain sequencing project: providing services to taxonomists for standard genome sequencing and annotation.</title>
        <authorList>
            <consortium name="The Broad Institute Genomics Platform"/>
            <consortium name="The Broad Institute Genome Sequencing Center for Infectious Disease"/>
            <person name="Wu L."/>
            <person name="Ma J."/>
        </authorList>
    </citation>
    <scope>NUCLEOTIDE SEQUENCE [LARGE SCALE GENOMIC DNA]</scope>
    <source>
        <strain evidence="2">JCM 16722</strain>
    </source>
</reference>
<sequence length="60" mass="6442">MTLWVISKGFLAIGYTIPIYNPVAGGPDEFMPVTFVNFTSTSNVPAVKIDHTITIANGIT</sequence>
<protein>
    <submittedName>
        <fullName evidence="1">Uncharacterized protein</fullName>
    </submittedName>
</protein>
<organism evidence="1 2">
    <name type="scientific">Sphingobacterium ginsenosidimutans</name>
    <dbReference type="NCBI Taxonomy" id="687845"/>
    <lineage>
        <taxon>Bacteria</taxon>
        <taxon>Pseudomonadati</taxon>
        <taxon>Bacteroidota</taxon>
        <taxon>Sphingobacteriia</taxon>
        <taxon>Sphingobacteriales</taxon>
        <taxon>Sphingobacteriaceae</taxon>
        <taxon>Sphingobacterium</taxon>
    </lineage>
</organism>
<gene>
    <name evidence="1" type="ORF">GCM10022218_12060</name>
</gene>
<proteinExistence type="predicted"/>
<comment type="caution">
    <text evidence="1">The sequence shown here is derived from an EMBL/GenBank/DDBJ whole genome shotgun (WGS) entry which is preliminary data.</text>
</comment>